<gene>
    <name evidence="3" type="ORF">IAA07_00695</name>
</gene>
<keyword evidence="2" id="KW-1133">Transmembrane helix</keyword>
<feature type="region of interest" description="Disordered" evidence="1">
    <location>
        <begin position="241"/>
        <end position="294"/>
    </location>
</feature>
<accession>A0A9D2HEF2</accession>
<comment type="caution">
    <text evidence="3">The sequence shown here is derived from an EMBL/GenBank/DDBJ whole genome shotgun (WGS) entry which is preliminary data.</text>
</comment>
<keyword evidence="2" id="KW-0812">Transmembrane</keyword>
<reference evidence="3" key="2">
    <citation type="submission" date="2021-04" db="EMBL/GenBank/DDBJ databases">
        <authorList>
            <person name="Gilroy R."/>
        </authorList>
    </citation>
    <scope>NUCLEOTIDE SEQUENCE</scope>
    <source>
        <strain evidence="3">CHK178-16964</strain>
    </source>
</reference>
<name>A0A9D2HEF2_9FIRM</name>
<protein>
    <submittedName>
        <fullName evidence="3">Uncharacterized protein</fullName>
    </submittedName>
</protein>
<dbReference type="AlphaFoldDB" id="A0A9D2HEF2"/>
<feature type="transmembrane region" description="Helical" evidence="2">
    <location>
        <begin position="314"/>
        <end position="336"/>
    </location>
</feature>
<keyword evidence="2" id="KW-0472">Membrane</keyword>
<evidence type="ECO:0000256" key="2">
    <source>
        <dbReference type="SAM" id="Phobius"/>
    </source>
</evidence>
<dbReference type="EMBL" id="DWZA01000004">
    <property type="protein sequence ID" value="HJA70081.1"/>
    <property type="molecule type" value="Genomic_DNA"/>
</dbReference>
<evidence type="ECO:0000313" key="4">
    <source>
        <dbReference type="Proteomes" id="UP000823900"/>
    </source>
</evidence>
<dbReference type="Proteomes" id="UP000823900">
    <property type="component" value="Unassembled WGS sequence"/>
</dbReference>
<sequence>MTRKNYAKAGAAVAAAGIFTFIFPGTVSTGAEEPEKIEIFSDAVYELEELETPDPQWMDPQGRYYELCGWEIEEVKEEPWTEQVQVTEVFYGLENENQIQETRTIQREDTRTGQIEETQGKKTRVQAVGERWQEAADVPLICYLGMDEKGGSQGETIIYNEETPPQLACLSMLADNGLPEDSYQIETIAWDGEIFEDGEGRLCRMIRTEGKRLLKDYQVTYEGAITYPQITSYRTKAVYQAREEAEEENTEAPEGLADLTGNGEGEQDKEKSGSSEAALPDRSETEKERETTLEQIWEKGPGKMIRLIRERKEITISFGACLAGAAILWIAFRFLLKKKKK</sequence>
<evidence type="ECO:0000313" key="3">
    <source>
        <dbReference type="EMBL" id="HJA70081.1"/>
    </source>
</evidence>
<evidence type="ECO:0000256" key="1">
    <source>
        <dbReference type="SAM" id="MobiDB-lite"/>
    </source>
</evidence>
<proteinExistence type="predicted"/>
<reference evidence="3" key="1">
    <citation type="journal article" date="2021" name="PeerJ">
        <title>Extensive microbial diversity within the chicken gut microbiome revealed by metagenomics and culture.</title>
        <authorList>
            <person name="Gilroy R."/>
            <person name="Ravi A."/>
            <person name="Getino M."/>
            <person name="Pursley I."/>
            <person name="Horton D.L."/>
            <person name="Alikhan N.F."/>
            <person name="Baker D."/>
            <person name="Gharbi K."/>
            <person name="Hall N."/>
            <person name="Watson M."/>
            <person name="Adriaenssens E.M."/>
            <person name="Foster-Nyarko E."/>
            <person name="Jarju S."/>
            <person name="Secka A."/>
            <person name="Antonio M."/>
            <person name="Oren A."/>
            <person name="Chaudhuri R.R."/>
            <person name="La Ragione R."/>
            <person name="Hildebrand F."/>
            <person name="Pallen M.J."/>
        </authorList>
    </citation>
    <scope>NUCLEOTIDE SEQUENCE</scope>
    <source>
        <strain evidence="3">CHK178-16964</strain>
    </source>
</reference>
<feature type="compositionally biased region" description="Basic and acidic residues" evidence="1">
    <location>
        <begin position="266"/>
        <end position="294"/>
    </location>
</feature>
<organism evidence="3 4">
    <name type="scientific">Candidatus Lachnoclostridium stercoravium</name>
    <dbReference type="NCBI Taxonomy" id="2838633"/>
    <lineage>
        <taxon>Bacteria</taxon>
        <taxon>Bacillati</taxon>
        <taxon>Bacillota</taxon>
        <taxon>Clostridia</taxon>
        <taxon>Lachnospirales</taxon>
        <taxon>Lachnospiraceae</taxon>
    </lineage>
</organism>